<name>A0A6J5KYD2_9CAUD</name>
<reference evidence="2" key="1">
    <citation type="submission" date="2020-04" db="EMBL/GenBank/DDBJ databases">
        <authorList>
            <person name="Chiriac C."/>
            <person name="Salcher M."/>
            <person name="Ghai R."/>
            <person name="Kavagutti S V."/>
        </authorList>
    </citation>
    <scope>NUCLEOTIDE SEQUENCE</scope>
</reference>
<accession>A0A6J5KYD2</accession>
<keyword evidence="1" id="KW-0472">Membrane</keyword>
<organism evidence="2">
    <name type="scientific">uncultured Caudovirales phage</name>
    <dbReference type="NCBI Taxonomy" id="2100421"/>
    <lineage>
        <taxon>Viruses</taxon>
        <taxon>Duplodnaviria</taxon>
        <taxon>Heunggongvirae</taxon>
        <taxon>Uroviricota</taxon>
        <taxon>Caudoviricetes</taxon>
        <taxon>Peduoviridae</taxon>
        <taxon>Maltschvirus</taxon>
        <taxon>Maltschvirus maltsch</taxon>
    </lineage>
</organism>
<keyword evidence="1" id="KW-1133">Transmembrane helix</keyword>
<protein>
    <recommendedName>
        <fullName evidence="3">Holin of 3TMs, for gene-transfer release</fullName>
    </recommendedName>
</protein>
<evidence type="ECO:0008006" key="3">
    <source>
        <dbReference type="Google" id="ProtNLM"/>
    </source>
</evidence>
<gene>
    <name evidence="2" type="ORF">UFOVP92_47</name>
</gene>
<dbReference type="EMBL" id="LR796211">
    <property type="protein sequence ID" value="CAB4127588.1"/>
    <property type="molecule type" value="Genomic_DNA"/>
</dbReference>
<evidence type="ECO:0000313" key="2">
    <source>
        <dbReference type="EMBL" id="CAB4127588.1"/>
    </source>
</evidence>
<keyword evidence="1" id="KW-0812">Transmembrane</keyword>
<sequence length="171" mass="18449">MNELLKSLAPLLGTAIAGPFGAIAASFIADKIGVPEKTVNAVTEALQSGSMTPEQISSIRLAEIEFKKWMDDNQLKRDQLVFDDRKSAREMQTATRSVTPSVLTWIVVVLCLSFEGLMLFGQMPKPASEIVLGRVLGTLDGALMMVLAFWFGSSNGSQTKDALLANSTPTK</sequence>
<feature type="transmembrane region" description="Helical" evidence="1">
    <location>
        <begin position="132"/>
        <end position="151"/>
    </location>
</feature>
<proteinExistence type="predicted"/>
<feature type="transmembrane region" description="Helical" evidence="1">
    <location>
        <begin position="102"/>
        <end position="120"/>
    </location>
</feature>
<evidence type="ECO:0000256" key="1">
    <source>
        <dbReference type="SAM" id="Phobius"/>
    </source>
</evidence>